<comment type="caution">
    <text evidence="1">The sequence shown here is derived from an EMBL/GenBank/DDBJ whole genome shotgun (WGS) entry which is preliminary data.</text>
</comment>
<sequence length="208" mass="23198">MPIPGVPEAVGHVLANVDLHSLATDLGIEGVGRAVRVFGRPGRSTLSKYVSTDNYNGTQQQLVVLTLQGRTGLSLVGITMGMPTYIWASQACKLRVCLDSDEIWHIQLGAGQIWEKNNVRAKISTIMSERAVPRSAAVNRQWVKLAGAAPKPSVVFKSLRLEEIVHGEHKESEISEVWRRFRLMKEPSDLDKPEPKMKGWWDLFTGNW</sequence>
<dbReference type="EMBL" id="BAAFSV010000001">
    <property type="protein sequence ID" value="GAB1310677.1"/>
    <property type="molecule type" value="Genomic_DNA"/>
</dbReference>
<name>A0ABQ0FYU6_9PEZI</name>
<keyword evidence="2" id="KW-1185">Reference proteome</keyword>
<organism evidence="1 2">
    <name type="scientific">Madurella fahalii</name>
    <dbReference type="NCBI Taxonomy" id="1157608"/>
    <lineage>
        <taxon>Eukaryota</taxon>
        <taxon>Fungi</taxon>
        <taxon>Dikarya</taxon>
        <taxon>Ascomycota</taxon>
        <taxon>Pezizomycotina</taxon>
        <taxon>Sordariomycetes</taxon>
        <taxon>Sordariomycetidae</taxon>
        <taxon>Sordariales</taxon>
        <taxon>Sordariales incertae sedis</taxon>
        <taxon>Madurella</taxon>
    </lineage>
</organism>
<evidence type="ECO:0000313" key="1">
    <source>
        <dbReference type="EMBL" id="GAB1310677.1"/>
    </source>
</evidence>
<accession>A0ABQ0FYU6</accession>
<dbReference type="GeneID" id="98171632"/>
<proteinExistence type="predicted"/>
<protein>
    <submittedName>
        <fullName evidence="1">Uncharacterized protein</fullName>
    </submittedName>
</protein>
<reference evidence="1 2" key="1">
    <citation type="submission" date="2024-09" db="EMBL/GenBank/DDBJ databases">
        <title>Itraconazole resistance in Madurella fahalii resulting from another homologue of gene encoding cytochrome P450 14-alpha sterol demethylase (CYP51).</title>
        <authorList>
            <person name="Yoshioka I."/>
            <person name="Fahal A.H."/>
            <person name="Kaneko S."/>
            <person name="Yaguchi T."/>
        </authorList>
    </citation>
    <scope>NUCLEOTIDE SEQUENCE [LARGE SCALE GENOMIC DNA]</scope>
    <source>
        <strain evidence="1 2">IFM 68171</strain>
    </source>
</reference>
<gene>
    <name evidence="1" type="ORF">MFIFM68171_00887</name>
</gene>
<dbReference type="Proteomes" id="UP001628179">
    <property type="component" value="Unassembled WGS sequence"/>
</dbReference>
<evidence type="ECO:0000313" key="2">
    <source>
        <dbReference type="Proteomes" id="UP001628179"/>
    </source>
</evidence>
<dbReference type="RefSeq" id="XP_070912410.1">
    <property type="nucleotide sequence ID" value="XM_071056309.1"/>
</dbReference>